<organism evidence="2 3">
    <name type="scientific">Cirrhinus mrigala</name>
    <name type="common">Mrigala</name>
    <dbReference type="NCBI Taxonomy" id="683832"/>
    <lineage>
        <taxon>Eukaryota</taxon>
        <taxon>Metazoa</taxon>
        <taxon>Chordata</taxon>
        <taxon>Craniata</taxon>
        <taxon>Vertebrata</taxon>
        <taxon>Euteleostomi</taxon>
        <taxon>Actinopterygii</taxon>
        <taxon>Neopterygii</taxon>
        <taxon>Teleostei</taxon>
        <taxon>Ostariophysi</taxon>
        <taxon>Cypriniformes</taxon>
        <taxon>Cyprinidae</taxon>
        <taxon>Labeoninae</taxon>
        <taxon>Labeonini</taxon>
        <taxon>Cirrhinus</taxon>
    </lineage>
</organism>
<evidence type="ECO:0000256" key="1">
    <source>
        <dbReference type="SAM" id="MobiDB-lite"/>
    </source>
</evidence>
<accession>A0ABD0N050</accession>
<dbReference type="EMBL" id="JAMKFB020000025">
    <property type="protein sequence ID" value="KAL0154888.1"/>
    <property type="molecule type" value="Genomic_DNA"/>
</dbReference>
<name>A0ABD0N050_CIRMR</name>
<proteinExistence type="predicted"/>
<feature type="non-terminal residue" evidence="2">
    <location>
        <position position="79"/>
    </location>
</feature>
<protein>
    <submittedName>
        <fullName evidence="2">Uncharacterized protein</fullName>
    </submittedName>
</protein>
<gene>
    <name evidence="2" type="ORF">M9458_049151</name>
</gene>
<dbReference type="Proteomes" id="UP001529510">
    <property type="component" value="Unassembled WGS sequence"/>
</dbReference>
<evidence type="ECO:0000313" key="3">
    <source>
        <dbReference type="Proteomes" id="UP001529510"/>
    </source>
</evidence>
<feature type="region of interest" description="Disordered" evidence="1">
    <location>
        <begin position="28"/>
        <end position="79"/>
    </location>
</feature>
<reference evidence="2 3" key="1">
    <citation type="submission" date="2024-05" db="EMBL/GenBank/DDBJ databases">
        <title>Genome sequencing and assembly of Indian major carp, Cirrhinus mrigala (Hamilton, 1822).</title>
        <authorList>
            <person name="Mohindra V."/>
            <person name="Chowdhury L.M."/>
            <person name="Lal K."/>
            <person name="Jena J.K."/>
        </authorList>
    </citation>
    <scope>NUCLEOTIDE SEQUENCE [LARGE SCALE GENOMIC DNA]</scope>
    <source>
        <strain evidence="2">CM1030</strain>
        <tissue evidence="2">Blood</tissue>
    </source>
</reference>
<evidence type="ECO:0000313" key="2">
    <source>
        <dbReference type="EMBL" id="KAL0154888.1"/>
    </source>
</evidence>
<keyword evidence="3" id="KW-1185">Reference proteome</keyword>
<comment type="caution">
    <text evidence="2">The sequence shown here is derived from an EMBL/GenBank/DDBJ whole genome shotgun (WGS) entry which is preliminary data.</text>
</comment>
<dbReference type="AlphaFoldDB" id="A0ABD0N050"/>
<feature type="non-terminal residue" evidence="2">
    <location>
        <position position="1"/>
    </location>
</feature>
<sequence>VKEEEACLISRPLVAKFASAQSRSFDIGLMSKDGRHDGRRRGAGQQHRLGLRDRSASNSSGSSHGGGKGRNTPISIALK</sequence>